<proteinExistence type="predicted"/>
<name>A0A3P6RXY7_CYLGO</name>
<reference evidence="1 2" key="1">
    <citation type="submission" date="2018-11" db="EMBL/GenBank/DDBJ databases">
        <authorList>
            <consortium name="Pathogen Informatics"/>
        </authorList>
    </citation>
    <scope>NUCLEOTIDE SEQUENCE [LARGE SCALE GENOMIC DNA]</scope>
</reference>
<accession>A0A3P6RXY7</accession>
<evidence type="ECO:0000313" key="2">
    <source>
        <dbReference type="Proteomes" id="UP000271889"/>
    </source>
</evidence>
<gene>
    <name evidence="1" type="ORF">CGOC_LOCUS5882</name>
</gene>
<dbReference type="AlphaFoldDB" id="A0A3P6RXY7"/>
<organism evidence="1 2">
    <name type="scientific">Cylicostephanus goldi</name>
    <name type="common">Nematode worm</name>
    <dbReference type="NCBI Taxonomy" id="71465"/>
    <lineage>
        <taxon>Eukaryota</taxon>
        <taxon>Metazoa</taxon>
        <taxon>Ecdysozoa</taxon>
        <taxon>Nematoda</taxon>
        <taxon>Chromadorea</taxon>
        <taxon>Rhabditida</taxon>
        <taxon>Rhabditina</taxon>
        <taxon>Rhabditomorpha</taxon>
        <taxon>Strongyloidea</taxon>
        <taxon>Strongylidae</taxon>
        <taxon>Cylicostephanus</taxon>
    </lineage>
</organism>
<dbReference type="EMBL" id="UYRV01018334">
    <property type="protein sequence ID" value="VDK64547.1"/>
    <property type="molecule type" value="Genomic_DNA"/>
</dbReference>
<keyword evidence="2" id="KW-1185">Reference proteome</keyword>
<sequence>MPDDFFTSGTDVTGATTAGLGVCLGRVAISTGVLREENDESADNDGIVSIVGSELEGPPVVGRVAASTGIGTVTVASECTSSVTVAEVVLVLGPSSAGSNLFSCVDRK</sequence>
<dbReference type="Proteomes" id="UP000271889">
    <property type="component" value="Unassembled WGS sequence"/>
</dbReference>
<protein>
    <submittedName>
        <fullName evidence="1">Uncharacterized protein</fullName>
    </submittedName>
</protein>
<evidence type="ECO:0000313" key="1">
    <source>
        <dbReference type="EMBL" id="VDK64547.1"/>
    </source>
</evidence>